<evidence type="ECO:0000256" key="1">
    <source>
        <dbReference type="SAM" id="MobiDB-lite"/>
    </source>
</evidence>
<dbReference type="EMBL" id="JARBJD010000195">
    <property type="protein sequence ID" value="KAK2947603.1"/>
    <property type="molecule type" value="Genomic_DNA"/>
</dbReference>
<protein>
    <submittedName>
        <fullName evidence="2">Uncharacterized protein</fullName>
    </submittedName>
</protein>
<dbReference type="Proteomes" id="UP001281761">
    <property type="component" value="Unassembled WGS sequence"/>
</dbReference>
<gene>
    <name evidence="2" type="ORF">BLNAU_17436</name>
</gene>
<comment type="caution">
    <text evidence="2">The sequence shown here is derived from an EMBL/GenBank/DDBJ whole genome shotgun (WGS) entry which is preliminary data.</text>
</comment>
<reference evidence="2 3" key="1">
    <citation type="journal article" date="2022" name="bioRxiv">
        <title>Genomics of Preaxostyla Flagellates Illuminates Evolutionary Transitions and the Path Towards Mitochondrial Loss.</title>
        <authorList>
            <person name="Novak L.V.F."/>
            <person name="Treitli S.C."/>
            <person name="Pyrih J."/>
            <person name="Halakuc P."/>
            <person name="Pipaliya S.V."/>
            <person name="Vacek V."/>
            <person name="Brzon O."/>
            <person name="Soukal P."/>
            <person name="Eme L."/>
            <person name="Dacks J.B."/>
            <person name="Karnkowska A."/>
            <person name="Elias M."/>
            <person name="Hampl V."/>
        </authorList>
    </citation>
    <scope>NUCLEOTIDE SEQUENCE [LARGE SCALE GENOMIC DNA]</scope>
    <source>
        <strain evidence="2">NAU3</strain>
        <tissue evidence="2">Gut</tissue>
    </source>
</reference>
<feature type="region of interest" description="Disordered" evidence="1">
    <location>
        <begin position="238"/>
        <end position="258"/>
    </location>
</feature>
<accession>A0ABQ9X731</accession>
<feature type="compositionally biased region" description="Acidic residues" evidence="1">
    <location>
        <begin position="240"/>
        <end position="257"/>
    </location>
</feature>
<evidence type="ECO:0000313" key="2">
    <source>
        <dbReference type="EMBL" id="KAK2947603.1"/>
    </source>
</evidence>
<evidence type="ECO:0000313" key="3">
    <source>
        <dbReference type="Proteomes" id="UP001281761"/>
    </source>
</evidence>
<name>A0ABQ9X731_9EUKA</name>
<sequence length="382" mass="42752">MMLPQSGLYCPDGSKHVGYHSSLSQANFGGSLALKICKIVNCAVTDGSLAAVRVERFQSDLIEDFHIHIASSSERRLHVAASSTFHMNGDRYASRTATSRNAHISFDTPVTLCLDTRITFPTPRSSRLAKVHLSLSYEANDDLSEKKKAKENLRVLKGKMSKEERKQALHAAKKNSRSSLPGEAGLYEGKYVKFIPGKGSFVDGHGCVEMILSNYVETKGPTGTVLRLLRNKQMNKPFFDDVDNEEEEENSDDDADDHEQKRILLENRTPGSSTAAKCFTESRQILAVMVHLFILITSIQEPLTTITKLRSGSIPPTTIILPTSQPDSVQRRHKVTFAYQDVLQFHRLPKEQVKKKGYTDRRNLQGIDHCPSVELDDFHQPL</sequence>
<keyword evidence="3" id="KW-1185">Reference proteome</keyword>
<proteinExistence type="predicted"/>
<organism evidence="2 3">
    <name type="scientific">Blattamonas nauphoetae</name>
    <dbReference type="NCBI Taxonomy" id="2049346"/>
    <lineage>
        <taxon>Eukaryota</taxon>
        <taxon>Metamonada</taxon>
        <taxon>Preaxostyla</taxon>
        <taxon>Oxymonadida</taxon>
        <taxon>Blattamonas</taxon>
    </lineage>
</organism>